<keyword evidence="2" id="KW-1185">Reference proteome</keyword>
<dbReference type="PANTHER" id="PTHR37532">
    <property type="entry name" value="PROTEIN ISCX"/>
    <property type="match status" value="1"/>
</dbReference>
<dbReference type="eggNOG" id="COG2975">
    <property type="taxonomic scope" value="Bacteria"/>
</dbReference>
<sequence>MAAEFHWDDAEDLGIELSEKFPDQNPLEVRFTDLHKMITALPTFVDDPQKSTEGKLEAIQMAWYEEWQDKNS</sequence>
<dbReference type="HOGENOM" id="CLU_168040_1_0_0"/>
<proteinExistence type="predicted"/>
<reference evidence="1 2" key="1">
    <citation type="journal article" date="2009" name="Appl. Environ. Microbiol.">
        <title>Three genomes from the phylum Acidobacteria provide insight into the lifestyles of these microorganisms in soils.</title>
        <authorList>
            <person name="Ward N.L."/>
            <person name="Challacombe J.F."/>
            <person name="Janssen P.H."/>
            <person name="Henrissat B."/>
            <person name="Coutinho P.M."/>
            <person name="Wu M."/>
            <person name="Xie G."/>
            <person name="Haft D.H."/>
            <person name="Sait M."/>
            <person name="Badger J."/>
            <person name="Barabote R.D."/>
            <person name="Bradley B."/>
            <person name="Brettin T.S."/>
            <person name="Brinkac L.M."/>
            <person name="Bruce D."/>
            <person name="Creasy T."/>
            <person name="Daugherty S.C."/>
            <person name="Davidsen T.M."/>
            <person name="DeBoy R.T."/>
            <person name="Detter J.C."/>
            <person name="Dodson R.J."/>
            <person name="Durkin A.S."/>
            <person name="Ganapathy A."/>
            <person name="Gwinn-Giglio M."/>
            <person name="Han C.S."/>
            <person name="Khouri H."/>
            <person name="Kiss H."/>
            <person name="Kothari S.P."/>
            <person name="Madupu R."/>
            <person name="Nelson K.E."/>
            <person name="Nelson W.C."/>
            <person name="Paulsen I."/>
            <person name="Penn K."/>
            <person name="Ren Q."/>
            <person name="Rosovitz M.J."/>
            <person name="Selengut J.D."/>
            <person name="Shrivastava S."/>
            <person name="Sullivan S.A."/>
            <person name="Tapia R."/>
            <person name="Thompson L.S."/>
            <person name="Watkins K.L."/>
            <person name="Yang Q."/>
            <person name="Yu C."/>
            <person name="Zafar N."/>
            <person name="Zhou L."/>
            <person name="Kuske C.R."/>
        </authorList>
    </citation>
    <scope>NUCLEOTIDE SEQUENCE [LARGE SCALE GENOMIC DNA]</scope>
    <source>
        <strain evidence="1 2">Ellin345</strain>
    </source>
</reference>
<dbReference type="PANTHER" id="PTHR37532:SF1">
    <property type="entry name" value="PROTEIN ISCX"/>
    <property type="match status" value="1"/>
</dbReference>
<dbReference type="EnsemblBacteria" id="ABF39483">
    <property type="protein sequence ID" value="ABF39483"/>
    <property type="gene ID" value="Acid345_0478"/>
</dbReference>
<dbReference type="Proteomes" id="UP000002432">
    <property type="component" value="Chromosome"/>
</dbReference>
<dbReference type="GO" id="GO:0016226">
    <property type="term" value="P:iron-sulfur cluster assembly"/>
    <property type="evidence" value="ECO:0007669"/>
    <property type="project" value="InterPro"/>
</dbReference>
<dbReference type="NCBIfam" id="TIGR03412">
    <property type="entry name" value="iscX_yfhJ"/>
    <property type="match status" value="1"/>
</dbReference>
<gene>
    <name evidence="1" type="ordered locus">Acid345_0478</name>
</gene>
<protein>
    <recommendedName>
        <fullName evidence="3">FeS assembly protein IscX</fullName>
    </recommendedName>
</protein>
<dbReference type="RefSeq" id="WP_011521285.1">
    <property type="nucleotide sequence ID" value="NC_008009.1"/>
</dbReference>
<dbReference type="OrthoDB" id="9800346at2"/>
<dbReference type="STRING" id="204669.Acid345_0478"/>
<name>Q1IUG7_KORVE</name>
<dbReference type="EMBL" id="CP000360">
    <property type="protein sequence ID" value="ABF39483.1"/>
    <property type="molecule type" value="Genomic_DNA"/>
</dbReference>
<dbReference type="PIRSF" id="PIRSF039003">
    <property type="entry name" value="IscX"/>
    <property type="match status" value="1"/>
</dbReference>
<dbReference type="AlphaFoldDB" id="Q1IUG7"/>
<evidence type="ECO:0000313" key="1">
    <source>
        <dbReference type="EMBL" id="ABF39483.1"/>
    </source>
</evidence>
<dbReference type="GO" id="GO:0005829">
    <property type="term" value="C:cytosol"/>
    <property type="evidence" value="ECO:0007669"/>
    <property type="project" value="TreeGrafter"/>
</dbReference>
<dbReference type="KEGG" id="aba:Acid345_0478"/>
<dbReference type="GO" id="GO:0008198">
    <property type="term" value="F:ferrous iron binding"/>
    <property type="evidence" value="ECO:0007669"/>
    <property type="project" value="TreeGrafter"/>
</dbReference>
<evidence type="ECO:0008006" key="3">
    <source>
        <dbReference type="Google" id="ProtNLM"/>
    </source>
</evidence>
<organism evidence="1 2">
    <name type="scientific">Koribacter versatilis (strain Ellin345)</name>
    <dbReference type="NCBI Taxonomy" id="204669"/>
    <lineage>
        <taxon>Bacteria</taxon>
        <taxon>Pseudomonadati</taxon>
        <taxon>Acidobacteriota</taxon>
        <taxon>Terriglobia</taxon>
        <taxon>Terriglobales</taxon>
        <taxon>Candidatus Korobacteraceae</taxon>
        <taxon>Candidatus Korobacter</taxon>
    </lineage>
</organism>
<accession>Q1IUG7</accession>
<dbReference type="Pfam" id="PF04384">
    <property type="entry name" value="Fe-S_assembly"/>
    <property type="match status" value="1"/>
</dbReference>
<dbReference type="SUPFAM" id="SSF140319">
    <property type="entry name" value="IscX-like"/>
    <property type="match status" value="1"/>
</dbReference>
<dbReference type="Gene3D" id="1.10.10.600">
    <property type="entry name" value="IscX-like"/>
    <property type="match status" value="1"/>
</dbReference>
<evidence type="ECO:0000313" key="2">
    <source>
        <dbReference type="Proteomes" id="UP000002432"/>
    </source>
</evidence>
<dbReference type="InterPro" id="IPR036762">
    <property type="entry name" value="IscX-like_sf"/>
</dbReference>
<dbReference type="InterPro" id="IPR007479">
    <property type="entry name" value="ISC_FeS_clus_asmbl_IscsX"/>
</dbReference>